<dbReference type="Pfam" id="PF25568">
    <property type="entry name" value="AAA_lid_At3g28540"/>
    <property type="match status" value="1"/>
</dbReference>
<dbReference type="Proteomes" id="UP000006038">
    <property type="component" value="Chromosome 7"/>
</dbReference>
<dbReference type="HOGENOM" id="CLU_010189_0_2_1"/>
<evidence type="ECO:0000256" key="2">
    <source>
        <dbReference type="RuleBase" id="RU003651"/>
    </source>
</evidence>
<dbReference type="GO" id="GO:0005524">
    <property type="term" value="F:ATP binding"/>
    <property type="evidence" value="ECO:0007669"/>
    <property type="project" value="UniProtKB-KW"/>
</dbReference>
<dbReference type="OMA" id="RSMTRFC"/>
<sequence length="440" mass="49231">MDLSAAAAASPSLAKAVDTYRKAVATAATMTAYAVLARGMVRELVPYDLREAVSWAASLVRARLKPLPAERRTVIINRLSNDFQNLDDNCFYVDAHVYLASRIDPRWTSVPGDGNETEASLELSFDVEHTDMAMCRNVPFIREEVEKARRQDRELKIYMNEGFSWRGIVHCHSATFGTLAMDPDLKKSILDDLDRFLKRKEYYRRIGKAWKRGYLLYGPPGTGKSSLVAAMANYLRFDLYDLDLSEVRGNYSLQKLLVRMPNKSILVVEDIDCCFDAKPREDCKAAALEQAAASGNTSGSDDDSDAPPPCRPGGELQQQKITLSGLLNFIDGLWSTSGEERVIVFTTNYRDRLDPALLRPGRMDMHVYMGYCGWDAFKTLVHNYFVIADHPMFPEIQGLLGAVEVTPAEVSEMLLRSEDVDAALVGLAEFLEDKKKKAIA</sequence>
<dbReference type="SUPFAM" id="SSF52540">
    <property type="entry name" value="P-loop containing nucleoside triphosphate hydrolases"/>
    <property type="match status" value="1"/>
</dbReference>
<reference evidence="5" key="2">
    <citation type="submission" date="2013-04" db="UniProtKB">
        <authorList>
            <consortium name="EnsemblPlants"/>
        </authorList>
    </citation>
    <scope>IDENTIFICATION</scope>
</reference>
<evidence type="ECO:0000313" key="5">
    <source>
        <dbReference type="EnsemblPlants" id="OB07G22120.1"/>
    </source>
</evidence>
<dbReference type="GO" id="GO:0016887">
    <property type="term" value="F:ATP hydrolysis activity"/>
    <property type="evidence" value="ECO:0007669"/>
    <property type="project" value="InterPro"/>
</dbReference>
<dbReference type="InterPro" id="IPR003960">
    <property type="entry name" value="ATPase_AAA_CS"/>
</dbReference>
<name>J3MLD0_ORYBR</name>
<dbReference type="Gene3D" id="3.40.50.300">
    <property type="entry name" value="P-loop containing nucleotide triphosphate hydrolases"/>
    <property type="match status" value="1"/>
</dbReference>
<organism evidence="5">
    <name type="scientific">Oryza brachyantha</name>
    <name type="common">malo sina</name>
    <dbReference type="NCBI Taxonomy" id="4533"/>
    <lineage>
        <taxon>Eukaryota</taxon>
        <taxon>Viridiplantae</taxon>
        <taxon>Streptophyta</taxon>
        <taxon>Embryophyta</taxon>
        <taxon>Tracheophyta</taxon>
        <taxon>Spermatophyta</taxon>
        <taxon>Magnoliopsida</taxon>
        <taxon>Liliopsida</taxon>
        <taxon>Poales</taxon>
        <taxon>Poaceae</taxon>
        <taxon>BOP clade</taxon>
        <taxon>Oryzoideae</taxon>
        <taxon>Oryzeae</taxon>
        <taxon>Oryzinae</taxon>
        <taxon>Oryza</taxon>
    </lineage>
</organism>
<protein>
    <recommendedName>
        <fullName evidence="4">AAA+ ATPase domain-containing protein</fullName>
    </recommendedName>
</protein>
<dbReference type="InterPro" id="IPR027417">
    <property type="entry name" value="P-loop_NTPase"/>
</dbReference>
<evidence type="ECO:0000256" key="3">
    <source>
        <dbReference type="SAM" id="MobiDB-lite"/>
    </source>
</evidence>
<dbReference type="eggNOG" id="KOG0743">
    <property type="taxonomic scope" value="Eukaryota"/>
</dbReference>
<dbReference type="InterPro" id="IPR003959">
    <property type="entry name" value="ATPase_AAA_core"/>
</dbReference>
<evidence type="ECO:0000313" key="6">
    <source>
        <dbReference type="Proteomes" id="UP000006038"/>
    </source>
</evidence>
<dbReference type="SMART" id="SM00382">
    <property type="entry name" value="AAA"/>
    <property type="match status" value="1"/>
</dbReference>
<dbReference type="PROSITE" id="PS00674">
    <property type="entry name" value="AAA"/>
    <property type="match status" value="1"/>
</dbReference>
<dbReference type="InterPro" id="IPR058017">
    <property type="entry name" value="At3g28540-like_C"/>
</dbReference>
<dbReference type="STRING" id="4533.J3MLD0"/>
<dbReference type="EnsemblPlants" id="OB07G22120.1">
    <property type="protein sequence ID" value="OB07G22120.1"/>
    <property type="gene ID" value="OB07G22120"/>
</dbReference>
<dbReference type="InterPro" id="IPR003593">
    <property type="entry name" value="AAA+_ATPase"/>
</dbReference>
<proteinExistence type="inferred from homology"/>
<accession>J3MLD0</accession>
<feature type="region of interest" description="Disordered" evidence="3">
    <location>
        <begin position="294"/>
        <end position="314"/>
    </location>
</feature>
<dbReference type="AlphaFoldDB" id="J3MLD0"/>
<dbReference type="Pfam" id="PF00004">
    <property type="entry name" value="AAA"/>
    <property type="match status" value="2"/>
</dbReference>
<dbReference type="CDD" id="cd19510">
    <property type="entry name" value="RecA-like_BCS1"/>
    <property type="match status" value="1"/>
</dbReference>
<dbReference type="Gene3D" id="6.10.280.40">
    <property type="match status" value="1"/>
</dbReference>
<keyword evidence="6" id="KW-1185">Reference proteome</keyword>
<dbReference type="InterPro" id="IPR050747">
    <property type="entry name" value="Mitochondrial_chaperone_BCS1"/>
</dbReference>
<keyword evidence="2" id="KW-0067">ATP-binding</keyword>
<evidence type="ECO:0000259" key="4">
    <source>
        <dbReference type="SMART" id="SM00382"/>
    </source>
</evidence>
<feature type="domain" description="AAA+ ATPase" evidence="4">
    <location>
        <begin position="210"/>
        <end position="373"/>
    </location>
</feature>
<dbReference type="Gramene" id="OB07G22120.1">
    <property type="protein sequence ID" value="OB07G22120.1"/>
    <property type="gene ID" value="OB07G22120"/>
</dbReference>
<dbReference type="PANTHER" id="PTHR23070">
    <property type="entry name" value="BCS1 AAA-TYPE ATPASE"/>
    <property type="match status" value="1"/>
</dbReference>
<comment type="similarity">
    <text evidence="1">Belongs to the AAA ATPase family. BCS1 subfamily.</text>
</comment>
<reference evidence="5" key="1">
    <citation type="journal article" date="2013" name="Nat. Commun.">
        <title>Whole-genome sequencing of Oryza brachyantha reveals mechanisms underlying Oryza genome evolution.</title>
        <authorList>
            <person name="Chen J."/>
            <person name="Huang Q."/>
            <person name="Gao D."/>
            <person name="Wang J."/>
            <person name="Lang Y."/>
            <person name="Liu T."/>
            <person name="Li B."/>
            <person name="Bai Z."/>
            <person name="Luis Goicoechea J."/>
            <person name="Liang C."/>
            <person name="Chen C."/>
            <person name="Zhang W."/>
            <person name="Sun S."/>
            <person name="Liao Y."/>
            <person name="Zhang X."/>
            <person name="Yang L."/>
            <person name="Song C."/>
            <person name="Wang M."/>
            <person name="Shi J."/>
            <person name="Liu G."/>
            <person name="Liu J."/>
            <person name="Zhou H."/>
            <person name="Zhou W."/>
            <person name="Yu Q."/>
            <person name="An N."/>
            <person name="Chen Y."/>
            <person name="Cai Q."/>
            <person name="Wang B."/>
            <person name="Liu B."/>
            <person name="Min J."/>
            <person name="Huang Y."/>
            <person name="Wu H."/>
            <person name="Li Z."/>
            <person name="Zhang Y."/>
            <person name="Yin Y."/>
            <person name="Song W."/>
            <person name="Jiang J."/>
            <person name="Jackson S.A."/>
            <person name="Wing R.A."/>
            <person name="Wang J."/>
            <person name="Chen M."/>
        </authorList>
    </citation>
    <scope>NUCLEOTIDE SEQUENCE [LARGE SCALE GENOMIC DNA]</scope>
    <source>
        <strain evidence="5">cv. IRGC 101232</strain>
    </source>
</reference>
<evidence type="ECO:0000256" key="1">
    <source>
        <dbReference type="ARBA" id="ARBA00007448"/>
    </source>
</evidence>
<keyword evidence="2" id="KW-0547">Nucleotide-binding</keyword>